<keyword evidence="2" id="KW-1133">Transmembrane helix</keyword>
<dbReference type="GO" id="GO:0009307">
    <property type="term" value="P:DNA restriction-modification system"/>
    <property type="evidence" value="ECO:0007669"/>
    <property type="project" value="InterPro"/>
</dbReference>
<comment type="caution">
    <text evidence="4">The sequence shown here is derived from an EMBL/GenBank/DDBJ whole genome shotgun (WGS) entry which is preliminary data.</text>
</comment>
<dbReference type="Pfam" id="PF04471">
    <property type="entry name" value="Mrr_cat"/>
    <property type="match status" value="1"/>
</dbReference>
<dbReference type="RefSeq" id="WP_128419033.1">
    <property type="nucleotide sequence ID" value="NZ_CP049017.1"/>
</dbReference>
<feature type="region of interest" description="Disordered" evidence="1">
    <location>
        <begin position="208"/>
        <end position="264"/>
    </location>
</feature>
<dbReference type="GO" id="GO:0004519">
    <property type="term" value="F:endonuclease activity"/>
    <property type="evidence" value="ECO:0007669"/>
    <property type="project" value="InterPro"/>
</dbReference>
<keyword evidence="2" id="KW-0812">Transmembrane</keyword>
<dbReference type="SUPFAM" id="SSF52980">
    <property type="entry name" value="Restriction endonuclease-like"/>
    <property type="match status" value="1"/>
</dbReference>
<feature type="transmembrane region" description="Helical" evidence="2">
    <location>
        <begin position="176"/>
        <end position="197"/>
    </location>
</feature>
<dbReference type="AlphaFoldDB" id="A0A2S6ZKI4"/>
<name>A0A2S6ZKI4_9XANT</name>
<reference evidence="4 5" key="1">
    <citation type="submission" date="2016-08" db="EMBL/GenBank/DDBJ databases">
        <title>Evolution of the type three secretion system and type three effector repertoires in Xanthomonas.</title>
        <authorList>
            <person name="Merda D."/>
            <person name="Briand M."/>
            <person name="Bosis E."/>
            <person name="Rousseau C."/>
            <person name="Portier P."/>
            <person name="Jacques M.-A."/>
            <person name="Fischer-Le Saux M."/>
        </authorList>
    </citation>
    <scope>NUCLEOTIDE SEQUENCE [LARGE SCALE GENOMIC DNA]</scope>
    <source>
        <strain evidence="4 5">CFBP 4691</strain>
    </source>
</reference>
<dbReference type="InterPro" id="IPR007560">
    <property type="entry name" value="Restrct_endonuc_IV_Mrr"/>
</dbReference>
<protein>
    <recommendedName>
        <fullName evidence="3">Restriction endonuclease type IV Mrr domain-containing protein</fullName>
    </recommendedName>
</protein>
<evidence type="ECO:0000256" key="1">
    <source>
        <dbReference type="SAM" id="MobiDB-lite"/>
    </source>
</evidence>
<accession>A0A2S6ZKI4</accession>
<evidence type="ECO:0000313" key="5">
    <source>
        <dbReference type="Proteomes" id="UP000239898"/>
    </source>
</evidence>
<dbReference type="OrthoDB" id="5965220at2"/>
<keyword evidence="5" id="KW-1185">Reference proteome</keyword>
<evidence type="ECO:0000313" key="4">
    <source>
        <dbReference type="EMBL" id="PPT92758.1"/>
    </source>
</evidence>
<feature type="transmembrane region" description="Helical" evidence="2">
    <location>
        <begin position="6"/>
        <end position="24"/>
    </location>
</feature>
<dbReference type="EMBL" id="MIGX01000006">
    <property type="protein sequence ID" value="PPT92758.1"/>
    <property type="molecule type" value="Genomic_DNA"/>
</dbReference>
<dbReference type="GO" id="GO:0003677">
    <property type="term" value="F:DNA binding"/>
    <property type="evidence" value="ECO:0007669"/>
    <property type="project" value="InterPro"/>
</dbReference>
<feature type="compositionally biased region" description="Low complexity" evidence="1">
    <location>
        <begin position="236"/>
        <end position="263"/>
    </location>
</feature>
<evidence type="ECO:0000259" key="3">
    <source>
        <dbReference type="Pfam" id="PF04471"/>
    </source>
</evidence>
<dbReference type="Proteomes" id="UP000239898">
    <property type="component" value="Unassembled WGS sequence"/>
</dbReference>
<evidence type="ECO:0000256" key="2">
    <source>
        <dbReference type="SAM" id="Phobius"/>
    </source>
</evidence>
<gene>
    <name evidence="4" type="ORF">XthCFBP4691_02830</name>
</gene>
<organism evidence="4 5">
    <name type="scientific">Xanthomonas theicola</name>
    <dbReference type="NCBI Taxonomy" id="56464"/>
    <lineage>
        <taxon>Bacteria</taxon>
        <taxon>Pseudomonadati</taxon>
        <taxon>Pseudomonadota</taxon>
        <taxon>Gammaproteobacteria</taxon>
        <taxon>Lysobacterales</taxon>
        <taxon>Lysobacteraceae</taxon>
        <taxon>Xanthomonas</taxon>
    </lineage>
</organism>
<feature type="domain" description="Restriction endonuclease type IV Mrr" evidence="3">
    <location>
        <begin position="41"/>
        <end position="150"/>
    </location>
</feature>
<sequence length="342" mass="36829">MFSWIVAAVSAIAAWLAATLYLWVVRRRENETTAGLHALAGLHWRDFSRMVRRAMREQRDLHDAMAEADAIKQPQSDFVMTRGDARWLLSCKHGRAYRIGSAAVNELGAAARLMGAQGGILVTEGKVQRDGIAAAGKQSVEILDGRRIWPMLKRYLPSELEDGVIGTSRRRAQRHIAIATLAALTLGLLVGLGGLALQQRSADAASAATLPAPATPAPAPALATPASTPAPPAARTPPVAATAVPAAPAAEARPASAEPDAATEAGYRQSVSKALARTPGVIRGIWQTQMTLVIDRSGDDAQVWPGICKEVERYPSLRTVRIQLNPRPDRDEPVRWRQCRTF</sequence>
<keyword evidence="2" id="KW-0472">Membrane</keyword>
<dbReference type="InterPro" id="IPR011335">
    <property type="entry name" value="Restrct_endonuc-II-like"/>
</dbReference>
<proteinExistence type="predicted"/>